<dbReference type="InterPro" id="IPR007838">
    <property type="entry name" value="Cell_div_ZapA-like"/>
</dbReference>
<dbReference type="PANTHER" id="PTHR34981:SF1">
    <property type="entry name" value="CELL DIVISION PROTEIN ZAPA"/>
    <property type="match status" value="1"/>
</dbReference>
<keyword evidence="4 11" id="KW-0132">Cell division</keyword>
<dbReference type="SUPFAM" id="SSF102829">
    <property type="entry name" value="Cell division protein ZapA-like"/>
    <property type="match status" value="1"/>
</dbReference>
<dbReference type="EMBL" id="CP022579">
    <property type="protein sequence ID" value="QEL66438.1"/>
    <property type="molecule type" value="Genomic_DNA"/>
</dbReference>
<proteinExistence type="predicted"/>
<protein>
    <recommendedName>
        <fullName evidence="2">Cell division protein ZapA</fullName>
    </recommendedName>
    <alternativeName>
        <fullName evidence="9">Z ring-associated protein ZapA</fullName>
    </alternativeName>
</protein>
<dbReference type="AlphaFoldDB" id="A0A5C1EDP9"/>
<evidence type="ECO:0000256" key="8">
    <source>
        <dbReference type="ARBA" id="ARBA00026068"/>
    </source>
</evidence>
<dbReference type="Proteomes" id="UP000323671">
    <property type="component" value="Chromosome"/>
</dbReference>
<accession>A0A5C1EDP9</accession>
<evidence type="ECO:0000256" key="10">
    <source>
        <dbReference type="SAM" id="MobiDB-lite"/>
    </source>
</evidence>
<reference evidence="11 12" key="1">
    <citation type="submission" date="2017-07" db="EMBL/GenBank/DDBJ databases">
        <title>Complete genome sequence of Oryzomicrobium terrae TPP412.</title>
        <authorList>
            <person name="Chiu L.-W."/>
            <person name="Lo K.-J."/>
            <person name="Tsai Y.-M."/>
            <person name="Lin S.-S."/>
            <person name="Kuo C.-H."/>
            <person name="Liu C.-T."/>
        </authorList>
    </citation>
    <scope>NUCLEOTIDE SEQUENCE [LARGE SCALE GENOMIC DNA]</scope>
    <source>
        <strain evidence="11 12">TPP412</strain>
    </source>
</reference>
<dbReference type="GO" id="GO:0030428">
    <property type="term" value="C:cell septum"/>
    <property type="evidence" value="ECO:0007669"/>
    <property type="project" value="TreeGrafter"/>
</dbReference>
<evidence type="ECO:0000256" key="7">
    <source>
        <dbReference type="ARBA" id="ARBA00024910"/>
    </source>
</evidence>
<dbReference type="GO" id="GO:0005829">
    <property type="term" value="C:cytosol"/>
    <property type="evidence" value="ECO:0007669"/>
    <property type="project" value="TreeGrafter"/>
</dbReference>
<dbReference type="Pfam" id="PF05164">
    <property type="entry name" value="ZapA"/>
    <property type="match status" value="1"/>
</dbReference>
<dbReference type="GO" id="GO:0043093">
    <property type="term" value="P:FtsZ-dependent cytokinesis"/>
    <property type="evidence" value="ECO:0007669"/>
    <property type="project" value="TreeGrafter"/>
</dbReference>
<evidence type="ECO:0000256" key="9">
    <source>
        <dbReference type="ARBA" id="ARBA00033158"/>
    </source>
</evidence>
<comment type="subunit">
    <text evidence="8">Homodimer. Interacts with FtsZ.</text>
</comment>
<dbReference type="RefSeq" id="WP_054621900.1">
    <property type="nucleotide sequence ID" value="NZ_CP022579.1"/>
</dbReference>
<dbReference type="KEGG" id="otr:OTERR_29620"/>
<sequence length="130" mass="13838">MSAESNFLDVQLLGREYRVACPPEEREALLAAVALVDEQVKQITARTRSGGAERVAVMAALNLAHDLLALRRSASAPQAGDAPAAEAQEGFDTPDFQRRIGAMEAKLDEALRGKADASSEATAPRSDSLF</sequence>
<gene>
    <name evidence="11" type="primary">zapA</name>
    <name evidence="11" type="ORF">OTERR_29620</name>
</gene>
<evidence type="ECO:0000256" key="5">
    <source>
        <dbReference type="ARBA" id="ARBA00023210"/>
    </source>
</evidence>
<feature type="compositionally biased region" description="Low complexity" evidence="10">
    <location>
        <begin position="74"/>
        <end position="90"/>
    </location>
</feature>
<keyword evidence="6" id="KW-0131">Cell cycle</keyword>
<dbReference type="InterPro" id="IPR042233">
    <property type="entry name" value="Cell_div_ZapA_N"/>
</dbReference>
<keyword evidence="3" id="KW-0963">Cytoplasm</keyword>
<evidence type="ECO:0000256" key="2">
    <source>
        <dbReference type="ARBA" id="ARBA00015195"/>
    </source>
</evidence>
<dbReference type="GO" id="GO:0000921">
    <property type="term" value="P:septin ring assembly"/>
    <property type="evidence" value="ECO:0007669"/>
    <property type="project" value="TreeGrafter"/>
</dbReference>
<dbReference type="Gene3D" id="1.20.5.50">
    <property type="match status" value="1"/>
</dbReference>
<dbReference type="Gene3D" id="3.30.160.880">
    <property type="entry name" value="Cell division protein ZapA protomer, N-terminal domain"/>
    <property type="match status" value="1"/>
</dbReference>
<feature type="region of interest" description="Disordered" evidence="10">
    <location>
        <begin position="74"/>
        <end position="95"/>
    </location>
</feature>
<keyword evidence="5" id="KW-0717">Septation</keyword>
<name>A0A5C1EDP9_9RHOO</name>
<keyword evidence="12" id="KW-1185">Reference proteome</keyword>
<comment type="function">
    <text evidence="7">Activator of cell division through the inhibition of FtsZ GTPase activity, therefore promoting FtsZ assembly into bundles of protofilaments necessary for the formation of the division Z ring. It is recruited early at mid-cell but it is not essential for cell division.</text>
</comment>
<evidence type="ECO:0000256" key="1">
    <source>
        <dbReference type="ARBA" id="ARBA00004496"/>
    </source>
</evidence>
<organism evidence="11 12">
    <name type="scientific">Oryzomicrobium terrae</name>
    <dbReference type="NCBI Taxonomy" id="1735038"/>
    <lineage>
        <taxon>Bacteria</taxon>
        <taxon>Pseudomonadati</taxon>
        <taxon>Pseudomonadota</taxon>
        <taxon>Betaproteobacteria</taxon>
        <taxon>Rhodocyclales</taxon>
        <taxon>Rhodocyclaceae</taxon>
        <taxon>Oryzomicrobium</taxon>
    </lineage>
</organism>
<dbReference type="GO" id="GO:0032153">
    <property type="term" value="C:cell division site"/>
    <property type="evidence" value="ECO:0007669"/>
    <property type="project" value="TreeGrafter"/>
</dbReference>
<dbReference type="InterPro" id="IPR036192">
    <property type="entry name" value="Cell_div_ZapA-like_sf"/>
</dbReference>
<evidence type="ECO:0000313" key="11">
    <source>
        <dbReference type="EMBL" id="QEL66438.1"/>
    </source>
</evidence>
<evidence type="ECO:0000256" key="4">
    <source>
        <dbReference type="ARBA" id="ARBA00022618"/>
    </source>
</evidence>
<feature type="region of interest" description="Disordered" evidence="10">
    <location>
        <begin position="111"/>
        <end position="130"/>
    </location>
</feature>
<evidence type="ECO:0000256" key="3">
    <source>
        <dbReference type="ARBA" id="ARBA00022490"/>
    </source>
</evidence>
<comment type="subcellular location">
    <subcellularLocation>
        <location evidence="1">Cytoplasm</location>
    </subcellularLocation>
</comment>
<evidence type="ECO:0000256" key="6">
    <source>
        <dbReference type="ARBA" id="ARBA00023306"/>
    </source>
</evidence>
<evidence type="ECO:0000313" key="12">
    <source>
        <dbReference type="Proteomes" id="UP000323671"/>
    </source>
</evidence>
<dbReference type="GO" id="GO:0000917">
    <property type="term" value="P:division septum assembly"/>
    <property type="evidence" value="ECO:0007669"/>
    <property type="project" value="UniProtKB-KW"/>
</dbReference>
<dbReference type="PANTHER" id="PTHR34981">
    <property type="entry name" value="CELL DIVISION PROTEIN ZAPA"/>
    <property type="match status" value="1"/>
</dbReference>